<dbReference type="AlphaFoldDB" id="A0A645CYS3"/>
<dbReference type="PANTHER" id="PTHR40056">
    <property type="entry name" value="HYPOTHETICAL CYTOSOLIC PROTEIN"/>
    <property type="match status" value="1"/>
</dbReference>
<proteinExistence type="predicted"/>
<dbReference type="Pfam" id="PF08876">
    <property type="entry name" value="DUF1836"/>
    <property type="match status" value="1"/>
</dbReference>
<dbReference type="InterPro" id="IPR014975">
    <property type="entry name" value="DUF1836"/>
</dbReference>
<protein>
    <recommendedName>
        <fullName evidence="2">DUF1836 domain-containing protein</fullName>
    </recommendedName>
</protein>
<sequence length="198" mass="22865">MQYDKQQVAEKLNRWERFLDSYRLPEWEELPQIELYLDQVIALVNNYVGFFVYDPTEEKLLTPSMVNNYVKLRLIPAPVRKKYGRKHIALLLMVCTFKQSVSMAAMSEMLPPDDEEQIHQEYMRFTVSYQRISRYVVQQAKASAAPIYDEASNTGTEVSDLVVGSAIAASFARLLAGKLIALHLPQEHETLSEVFDRE</sequence>
<name>A0A645CYS3_9ZZZZ</name>
<accession>A0A645CYS3</accession>
<evidence type="ECO:0000313" key="1">
    <source>
        <dbReference type="EMBL" id="MPM82306.1"/>
    </source>
</evidence>
<evidence type="ECO:0008006" key="2">
    <source>
        <dbReference type="Google" id="ProtNLM"/>
    </source>
</evidence>
<reference evidence="1" key="1">
    <citation type="submission" date="2019-08" db="EMBL/GenBank/DDBJ databases">
        <authorList>
            <person name="Kucharzyk K."/>
            <person name="Murdoch R.W."/>
            <person name="Higgins S."/>
            <person name="Loffler F."/>
        </authorList>
    </citation>
    <scope>NUCLEOTIDE SEQUENCE</scope>
</reference>
<dbReference type="EMBL" id="VSSQ01031425">
    <property type="protein sequence ID" value="MPM82306.1"/>
    <property type="molecule type" value="Genomic_DNA"/>
</dbReference>
<organism evidence="1">
    <name type="scientific">bioreactor metagenome</name>
    <dbReference type="NCBI Taxonomy" id="1076179"/>
    <lineage>
        <taxon>unclassified sequences</taxon>
        <taxon>metagenomes</taxon>
        <taxon>ecological metagenomes</taxon>
    </lineage>
</organism>
<dbReference type="PANTHER" id="PTHR40056:SF1">
    <property type="entry name" value="DUF1836 DOMAIN-CONTAINING PROTEIN"/>
    <property type="match status" value="1"/>
</dbReference>
<gene>
    <name evidence="1" type="ORF">SDC9_129367</name>
</gene>
<comment type="caution">
    <text evidence="1">The sequence shown here is derived from an EMBL/GenBank/DDBJ whole genome shotgun (WGS) entry which is preliminary data.</text>
</comment>